<keyword evidence="7" id="KW-1185">Reference proteome</keyword>
<dbReference type="Gene3D" id="1.10.150.130">
    <property type="match status" value="1"/>
</dbReference>
<accession>A0A841LJX2</accession>
<dbReference type="PANTHER" id="PTHR30349">
    <property type="entry name" value="PHAGE INTEGRASE-RELATED"/>
    <property type="match status" value="1"/>
</dbReference>
<protein>
    <submittedName>
        <fullName evidence="6">Integrase</fullName>
    </submittedName>
</protein>
<keyword evidence="4" id="KW-0233">DNA recombination</keyword>
<dbReference type="InterPro" id="IPR013762">
    <property type="entry name" value="Integrase-like_cat_sf"/>
</dbReference>
<gene>
    <name evidence="6" type="ORF">FHS79_003735</name>
</gene>
<evidence type="ECO:0000256" key="4">
    <source>
        <dbReference type="ARBA" id="ARBA00023172"/>
    </source>
</evidence>
<organism evidence="6 7">
    <name type="scientific">Polymorphobacter multimanifer</name>
    <dbReference type="NCBI Taxonomy" id="1070431"/>
    <lineage>
        <taxon>Bacteria</taxon>
        <taxon>Pseudomonadati</taxon>
        <taxon>Pseudomonadota</taxon>
        <taxon>Alphaproteobacteria</taxon>
        <taxon>Sphingomonadales</taxon>
        <taxon>Sphingosinicellaceae</taxon>
        <taxon>Polymorphobacter</taxon>
    </lineage>
</organism>
<dbReference type="EMBL" id="JACIIV010000063">
    <property type="protein sequence ID" value="MBB6229532.1"/>
    <property type="molecule type" value="Genomic_DNA"/>
</dbReference>
<evidence type="ECO:0000259" key="5">
    <source>
        <dbReference type="PROSITE" id="PS51898"/>
    </source>
</evidence>
<name>A0A841LJX2_9SPHN</name>
<dbReference type="AlphaFoldDB" id="A0A841LJX2"/>
<keyword evidence="2" id="KW-0229">DNA integration</keyword>
<sequence>MTMEALSNKPAPTRHDLEQAAVEFFDRMAKDVDQPRQLSIDHFDEDIEFNVEESRRRMAEIDQQLVRSEFDGVILRRATELIASVGNEFGELPLDLRRVALQLTARAERAQLDRLIHLLKKPASSFHSTDELFQVHRLQEHPTLSVFQPIVTGVTLNQAIAGHVEWMTSRGLGHSQLEEFARVMRWMLEQVGEDRLLASISKEQLRGFRDDICRLTTKMQGKSSSFQQRLTKDPERRIKSDTAIRYWNYAKTLFSHATEEGLIPSDPAAGLNIARRKGEQKRTPEPFSQGELQHLFVTPLFAGCHSVHRPRQPGDCHRRDGRWWSVVLLMHTGLRAGELAQLVPEDFDFSDPIPHLKVRLEDGSGKRVKTTKNDASVRDIPILPQLIKLGLREFVNARAKAKTARVFVEFRLGEGRSSDGMTKFWTPYLRAFGLWKEGRATHVWRHTVAANLRSHGVADEDIGALFGHSPQTVTGGYGGAHPLSRKLKTVKQLDYGFDVVAALGGPYQKALHG</sequence>
<dbReference type="InterPro" id="IPR011010">
    <property type="entry name" value="DNA_brk_join_enz"/>
</dbReference>
<evidence type="ECO:0000256" key="2">
    <source>
        <dbReference type="ARBA" id="ARBA00022908"/>
    </source>
</evidence>
<comment type="similarity">
    <text evidence="1">Belongs to the 'phage' integrase family.</text>
</comment>
<dbReference type="GO" id="GO:0003677">
    <property type="term" value="F:DNA binding"/>
    <property type="evidence" value="ECO:0007669"/>
    <property type="project" value="UniProtKB-KW"/>
</dbReference>
<evidence type="ECO:0000256" key="1">
    <source>
        <dbReference type="ARBA" id="ARBA00008857"/>
    </source>
</evidence>
<dbReference type="InterPro" id="IPR010998">
    <property type="entry name" value="Integrase_recombinase_N"/>
</dbReference>
<keyword evidence="3" id="KW-0238">DNA-binding</keyword>
<evidence type="ECO:0000256" key="3">
    <source>
        <dbReference type="ARBA" id="ARBA00023125"/>
    </source>
</evidence>
<reference evidence="6 7" key="1">
    <citation type="submission" date="2020-08" db="EMBL/GenBank/DDBJ databases">
        <title>Genomic Encyclopedia of Type Strains, Phase IV (KMG-IV): sequencing the most valuable type-strain genomes for metagenomic binning, comparative biology and taxonomic classification.</title>
        <authorList>
            <person name="Goeker M."/>
        </authorList>
    </citation>
    <scope>NUCLEOTIDE SEQUENCE [LARGE SCALE GENOMIC DNA]</scope>
    <source>
        <strain evidence="6 7">DSM 102189</strain>
    </source>
</reference>
<evidence type="ECO:0000313" key="7">
    <source>
        <dbReference type="Proteomes" id="UP000538147"/>
    </source>
</evidence>
<feature type="domain" description="Tyr recombinase" evidence="5">
    <location>
        <begin position="282"/>
        <end position="492"/>
    </location>
</feature>
<proteinExistence type="inferred from homology"/>
<dbReference type="SUPFAM" id="SSF56349">
    <property type="entry name" value="DNA breaking-rejoining enzymes"/>
    <property type="match status" value="1"/>
</dbReference>
<dbReference type="InterPro" id="IPR002104">
    <property type="entry name" value="Integrase_catalytic"/>
</dbReference>
<dbReference type="GO" id="GO:0015074">
    <property type="term" value="P:DNA integration"/>
    <property type="evidence" value="ECO:0007669"/>
    <property type="project" value="UniProtKB-KW"/>
</dbReference>
<dbReference type="PROSITE" id="PS51898">
    <property type="entry name" value="TYR_RECOMBINASE"/>
    <property type="match status" value="1"/>
</dbReference>
<evidence type="ECO:0000313" key="6">
    <source>
        <dbReference type="EMBL" id="MBB6229532.1"/>
    </source>
</evidence>
<dbReference type="PANTHER" id="PTHR30349:SF64">
    <property type="entry name" value="PROPHAGE INTEGRASE INTD-RELATED"/>
    <property type="match status" value="1"/>
</dbReference>
<dbReference type="GO" id="GO:0006310">
    <property type="term" value="P:DNA recombination"/>
    <property type="evidence" value="ECO:0007669"/>
    <property type="project" value="UniProtKB-KW"/>
</dbReference>
<dbReference type="Pfam" id="PF00589">
    <property type="entry name" value="Phage_integrase"/>
    <property type="match status" value="1"/>
</dbReference>
<comment type="caution">
    <text evidence="6">The sequence shown here is derived from an EMBL/GenBank/DDBJ whole genome shotgun (WGS) entry which is preliminary data.</text>
</comment>
<dbReference type="Gene3D" id="1.10.443.10">
    <property type="entry name" value="Intergrase catalytic core"/>
    <property type="match status" value="1"/>
</dbReference>
<dbReference type="Proteomes" id="UP000538147">
    <property type="component" value="Unassembled WGS sequence"/>
</dbReference>
<dbReference type="RefSeq" id="WP_184203292.1">
    <property type="nucleotide sequence ID" value="NZ_JACIIV010000063.1"/>
</dbReference>
<dbReference type="InterPro" id="IPR050090">
    <property type="entry name" value="Tyrosine_recombinase_XerCD"/>
</dbReference>